<evidence type="ECO:0000313" key="1">
    <source>
        <dbReference type="EMBL" id="TBO34446.1"/>
    </source>
</evidence>
<sequence>MTEFNNRIAAQREILRAVNSVRWSEELYGMSGGALDRWVRSNDLDQSSKLVRLLRDAAEKLFFLANKSQEQVTAEYRHRSSEVSGLTEEIRLELQQRS</sequence>
<keyword evidence="2" id="KW-1185">Reference proteome</keyword>
<dbReference type="EMBL" id="SIXI01000001">
    <property type="protein sequence ID" value="TBO34446.1"/>
    <property type="molecule type" value="Genomic_DNA"/>
</dbReference>
<gene>
    <name evidence="1" type="ORF">EYS42_03275</name>
</gene>
<evidence type="ECO:0000313" key="2">
    <source>
        <dbReference type="Proteomes" id="UP000292120"/>
    </source>
</evidence>
<dbReference type="OrthoDB" id="8481409at2"/>
<reference evidence="1 2" key="1">
    <citation type="submission" date="2019-02" db="EMBL/GenBank/DDBJ databases">
        <title>Aquabacterium sp. strain KMB7.</title>
        <authorList>
            <person name="Chen W.-M."/>
        </authorList>
    </citation>
    <scope>NUCLEOTIDE SEQUENCE [LARGE SCALE GENOMIC DNA]</scope>
    <source>
        <strain evidence="1 2">KMB7</strain>
    </source>
</reference>
<name>A0A4V2JG23_9BURK</name>
<dbReference type="AlphaFoldDB" id="A0A4V2JG23"/>
<dbReference type="Proteomes" id="UP000292120">
    <property type="component" value="Unassembled WGS sequence"/>
</dbReference>
<accession>A0A4V2JG23</accession>
<organism evidence="1 2">
    <name type="scientific">Aquabacterium lacunae</name>
    <dbReference type="NCBI Taxonomy" id="2528630"/>
    <lineage>
        <taxon>Bacteria</taxon>
        <taxon>Pseudomonadati</taxon>
        <taxon>Pseudomonadota</taxon>
        <taxon>Betaproteobacteria</taxon>
        <taxon>Burkholderiales</taxon>
        <taxon>Aquabacterium</taxon>
    </lineage>
</organism>
<comment type="caution">
    <text evidence="1">The sequence shown here is derived from an EMBL/GenBank/DDBJ whole genome shotgun (WGS) entry which is preliminary data.</text>
</comment>
<proteinExistence type="predicted"/>
<protein>
    <submittedName>
        <fullName evidence="1">Uncharacterized protein</fullName>
    </submittedName>
</protein>
<dbReference type="RefSeq" id="WP_130966396.1">
    <property type="nucleotide sequence ID" value="NZ_SIXI01000001.1"/>
</dbReference>